<dbReference type="PROSITE" id="PS51194">
    <property type="entry name" value="HELICASE_CTER"/>
    <property type="match status" value="1"/>
</dbReference>
<dbReference type="InterPro" id="IPR027417">
    <property type="entry name" value="P-loop_NTPase"/>
</dbReference>
<dbReference type="SMART" id="SM00490">
    <property type="entry name" value="HELICc"/>
    <property type="match status" value="1"/>
</dbReference>
<reference evidence="3 4" key="1">
    <citation type="submission" date="2020-02" db="EMBL/GenBank/DDBJ databases">
        <authorList>
            <person name="Hogendoorn C."/>
        </authorList>
    </citation>
    <scope>NUCLEOTIDE SEQUENCE [LARGE SCALE GENOMIC DNA]</scope>
    <source>
        <strain evidence="3">R501</strain>
    </source>
</reference>
<keyword evidence="4" id="KW-1185">Reference proteome</keyword>
<dbReference type="GO" id="GO:0005524">
    <property type="term" value="F:ATP binding"/>
    <property type="evidence" value="ECO:0007669"/>
    <property type="project" value="InterPro"/>
</dbReference>
<dbReference type="Gene3D" id="3.40.50.300">
    <property type="entry name" value="P-loop containing nucleotide triphosphate hydrolases"/>
    <property type="match status" value="2"/>
</dbReference>
<sequence>MVEMRPYQREAAEAISQQLASGPARTVVSLPTGTGKTVTAVAIARQLGHRVLWIAHRGELLDQAGATFRRVWPEASVGVVQAERNEADAHVVLASVQSLTPKRLAQWAPDAFPLVVVDEAHHAPSPVYRRAIDHFRPRLLLGLTATPFRGDKISLATVFPHGIAYAYPIQQAIREGYLADIVAYRVQGSADLDRVRIQAGDFAPGELERAVNTAGRNAIIVRAYQQYAPGLRAVVFAVGVDHARALADTFRAAGVPAEAVDGSMSRNDRQAALQRLHTGETPVICNAMLLTEGFDEPSIGAVILARPTQSLGLYTQMLGRGTRIAPGKDAVIVIDVVDATRRHKLASIRTLLGLRKEPEQGTRVSERMAREARLSADAEAWLARLWPDRVEAERVLDLYEDLAGADAPYADWRDVARDLAEIREDPDLLREQRKLAASRMQYPDAPPSEAQAKRLRDFGWPQDEVARLTRWEASYALDAHKRAMDAWIRHRVGIWRELWGDRDDIGGRLSGALWQIAPATEAQRRLLRRLGAPAEIVESVTKGEASWLIDEMLAARGARATTR</sequence>
<dbReference type="InterPro" id="IPR001650">
    <property type="entry name" value="Helicase_C-like"/>
</dbReference>
<dbReference type="InterPro" id="IPR050742">
    <property type="entry name" value="Helicase_Restrict-Modif_Enz"/>
</dbReference>
<dbReference type="KEGG" id="hfv:R50_2086"/>
<evidence type="ECO:0000259" key="1">
    <source>
        <dbReference type="PROSITE" id="PS51192"/>
    </source>
</evidence>
<dbReference type="InterPro" id="IPR006935">
    <property type="entry name" value="Helicase/UvrB_N"/>
</dbReference>
<organism evidence="3 4">
    <name type="scientific">Candidatus Hydrogenisulfobacillus filiaventi</name>
    <dbReference type="NCBI Taxonomy" id="2707344"/>
    <lineage>
        <taxon>Bacteria</taxon>
        <taxon>Bacillati</taxon>
        <taxon>Bacillota</taxon>
        <taxon>Clostridia</taxon>
        <taxon>Eubacteriales</taxon>
        <taxon>Clostridiales Family XVII. Incertae Sedis</taxon>
        <taxon>Candidatus Hydrogenisulfobacillus</taxon>
    </lineage>
</organism>
<dbReference type="Pfam" id="PF04851">
    <property type="entry name" value="ResIII"/>
    <property type="match status" value="1"/>
</dbReference>
<evidence type="ECO:0000313" key="3">
    <source>
        <dbReference type="EMBL" id="CAB1129583.1"/>
    </source>
</evidence>
<evidence type="ECO:0000313" key="4">
    <source>
        <dbReference type="Proteomes" id="UP000503399"/>
    </source>
</evidence>
<dbReference type="PANTHER" id="PTHR47396:SF1">
    <property type="entry name" value="ATP-DEPENDENT HELICASE IRC3-RELATED"/>
    <property type="match status" value="1"/>
</dbReference>
<dbReference type="AlphaFoldDB" id="A0A6F8ZJE8"/>
<proteinExistence type="predicted"/>
<dbReference type="GO" id="GO:0061749">
    <property type="term" value="F:forked DNA-dependent helicase activity"/>
    <property type="evidence" value="ECO:0007669"/>
    <property type="project" value="TreeGrafter"/>
</dbReference>
<feature type="domain" description="Helicase ATP-binding" evidence="1">
    <location>
        <begin position="17"/>
        <end position="165"/>
    </location>
</feature>
<name>A0A6F8ZJE8_9FIRM</name>
<dbReference type="GO" id="GO:0036121">
    <property type="term" value="F:double-stranded DNA helicase activity"/>
    <property type="evidence" value="ECO:0007669"/>
    <property type="project" value="TreeGrafter"/>
</dbReference>
<feature type="domain" description="Helicase C-terminal" evidence="2">
    <location>
        <begin position="219"/>
        <end position="370"/>
    </location>
</feature>
<dbReference type="InterPro" id="IPR014001">
    <property type="entry name" value="Helicase_ATP-bd"/>
</dbReference>
<protein>
    <recommendedName>
        <fullName evidence="5">DEAD/DEAH box helicase</fullName>
    </recommendedName>
</protein>
<dbReference type="SUPFAM" id="SSF52540">
    <property type="entry name" value="P-loop containing nucleoside triphosphate hydrolases"/>
    <property type="match status" value="1"/>
</dbReference>
<dbReference type="Proteomes" id="UP000503399">
    <property type="component" value="Chromosome"/>
</dbReference>
<dbReference type="PANTHER" id="PTHR47396">
    <property type="entry name" value="TYPE I RESTRICTION ENZYME ECOKI R PROTEIN"/>
    <property type="match status" value="1"/>
</dbReference>
<dbReference type="CDD" id="cd18032">
    <property type="entry name" value="DEXHc_RE_I_III_res"/>
    <property type="match status" value="1"/>
</dbReference>
<dbReference type="PROSITE" id="PS51192">
    <property type="entry name" value="HELICASE_ATP_BIND_1"/>
    <property type="match status" value="1"/>
</dbReference>
<gene>
    <name evidence="3" type="ORF">R50_2086</name>
</gene>
<dbReference type="SMART" id="SM00487">
    <property type="entry name" value="DEXDc"/>
    <property type="match status" value="1"/>
</dbReference>
<dbReference type="Pfam" id="PF00271">
    <property type="entry name" value="Helicase_C"/>
    <property type="match status" value="1"/>
</dbReference>
<dbReference type="EMBL" id="LR778114">
    <property type="protein sequence ID" value="CAB1129583.1"/>
    <property type="molecule type" value="Genomic_DNA"/>
</dbReference>
<accession>A0A6F8ZJE8</accession>
<evidence type="ECO:0008006" key="5">
    <source>
        <dbReference type="Google" id="ProtNLM"/>
    </source>
</evidence>
<dbReference type="GO" id="GO:0000403">
    <property type="term" value="F:Y-form DNA binding"/>
    <property type="evidence" value="ECO:0007669"/>
    <property type="project" value="TreeGrafter"/>
</dbReference>
<evidence type="ECO:0000259" key="2">
    <source>
        <dbReference type="PROSITE" id="PS51194"/>
    </source>
</evidence>
<dbReference type="GO" id="GO:0016787">
    <property type="term" value="F:hydrolase activity"/>
    <property type="evidence" value="ECO:0007669"/>
    <property type="project" value="InterPro"/>
</dbReference>